<organism evidence="3 4">
    <name type="scientific">Xanthocytophaga agilis</name>
    <dbReference type="NCBI Taxonomy" id="3048010"/>
    <lineage>
        <taxon>Bacteria</taxon>
        <taxon>Pseudomonadati</taxon>
        <taxon>Bacteroidota</taxon>
        <taxon>Cytophagia</taxon>
        <taxon>Cytophagales</taxon>
        <taxon>Rhodocytophagaceae</taxon>
        <taxon>Xanthocytophaga</taxon>
    </lineage>
</organism>
<comment type="caution">
    <text evidence="3">The sequence shown here is derived from an EMBL/GenBank/DDBJ whole genome shotgun (WGS) entry which is preliminary data.</text>
</comment>
<reference evidence="3" key="1">
    <citation type="submission" date="2023-05" db="EMBL/GenBank/DDBJ databases">
        <authorList>
            <person name="Zhang X."/>
        </authorList>
    </citation>
    <scope>NUCLEOTIDE SEQUENCE</scope>
    <source>
        <strain evidence="3">BD1B2-1</strain>
    </source>
</reference>
<keyword evidence="4" id="KW-1185">Reference proteome</keyword>
<dbReference type="RefSeq" id="WP_314509645.1">
    <property type="nucleotide sequence ID" value="NZ_JASJOU010000001.1"/>
</dbReference>
<feature type="region of interest" description="Disordered" evidence="1">
    <location>
        <begin position="304"/>
        <end position="327"/>
    </location>
</feature>
<feature type="compositionally biased region" description="Polar residues" evidence="1">
    <location>
        <begin position="312"/>
        <end position="327"/>
    </location>
</feature>
<dbReference type="EMBL" id="JASJOU010000001">
    <property type="protein sequence ID" value="MDJ1500121.1"/>
    <property type="molecule type" value="Genomic_DNA"/>
</dbReference>
<keyword evidence="2" id="KW-0732">Signal</keyword>
<evidence type="ECO:0000256" key="2">
    <source>
        <dbReference type="SAM" id="SignalP"/>
    </source>
</evidence>
<evidence type="ECO:0000256" key="1">
    <source>
        <dbReference type="SAM" id="MobiDB-lite"/>
    </source>
</evidence>
<dbReference type="AlphaFoldDB" id="A0AAE3QY34"/>
<dbReference type="Proteomes" id="UP001232063">
    <property type="component" value="Unassembled WGS sequence"/>
</dbReference>
<protein>
    <recommendedName>
        <fullName evidence="5">Spi protease inhibitor domain-containing protein</fullName>
    </recommendedName>
</protein>
<evidence type="ECO:0000313" key="4">
    <source>
        <dbReference type="Proteomes" id="UP001232063"/>
    </source>
</evidence>
<feature type="chain" id="PRO_5042247374" description="Spi protease inhibitor domain-containing protein" evidence="2">
    <location>
        <begin position="25"/>
        <end position="327"/>
    </location>
</feature>
<sequence length="327" mass="36200">MTSFQCLLSGIACVLLFGCSSTSANDTTTELSEEQVPPNMFIVRPIEASGNAEDEPNETHKASELSIGQGRFFSYALPEGWQLGENGQFALTLMAPDKKALTLMVGNTGLPNNYPPAQFIYEKLMAINPENLQISEPQQATPVKGFQSAYQYDVSYSIQGAPCKGIVKCHIAPSYDLCVMAMTAALADASQWDGYSSWLPLVAEQISATDGAAFGMRGIMQQNLQNSTAYAEAARQYREWSQKNWQQVTDERHASIDKQNIEFRENIGGVQSYTNPYNNNTPVELPTTYKYYWIDKQGVILGTDDPSVDPNAGSTGEWSQMKQYQRQ</sequence>
<evidence type="ECO:0008006" key="5">
    <source>
        <dbReference type="Google" id="ProtNLM"/>
    </source>
</evidence>
<proteinExistence type="predicted"/>
<feature type="signal peptide" evidence="2">
    <location>
        <begin position="1"/>
        <end position="24"/>
    </location>
</feature>
<gene>
    <name evidence="3" type="ORF">QNI22_05670</name>
</gene>
<accession>A0AAE3QY34</accession>
<evidence type="ECO:0000313" key="3">
    <source>
        <dbReference type="EMBL" id="MDJ1500121.1"/>
    </source>
</evidence>
<name>A0AAE3QY34_9BACT</name>